<feature type="non-terminal residue" evidence="6">
    <location>
        <position position="1"/>
    </location>
</feature>
<name>A0A060KVN1_PYRAP</name>
<dbReference type="PROSITE" id="PS51211">
    <property type="entry name" value="VITELLOGENIN"/>
    <property type="match status" value="1"/>
</dbReference>
<dbReference type="InterPro" id="IPR015819">
    <property type="entry name" value="Lipid_transp_b-sht_shell"/>
</dbReference>
<evidence type="ECO:0000259" key="4">
    <source>
        <dbReference type="PROSITE" id="PS51211"/>
    </source>
</evidence>
<reference evidence="6" key="1">
    <citation type="journal article" date="2014" name="Insect Biochem. Mol. Biol.">
        <title>Juvenile hormone signaling during reproduction and development of the linden bug, Pyrrhocoris apterus.</title>
        <authorList>
            <person name="Smykal V."/>
            <person name="Bajgar A."/>
            <person name="Provaznik J."/>
            <person name="Fexova S."/>
            <person name="Buricova M."/>
            <person name="Takaki K."/>
            <person name="Hodkova M."/>
            <person name="Jindra M."/>
            <person name="Dolezel D."/>
        </authorList>
    </citation>
    <scope>NUCLEOTIDE SEQUENCE</scope>
</reference>
<keyword evidence="2" id="KW-0325">Glycoprotein</keyword>
<protein>
    <submittedName>
        <fullName evidence="6">Vitellogenin 2</fullName>
    </submittedName>
</protein>
<dbReference type="InterPro" id="IPR001747">
    <property type="entry name" value="Vitellogenin_N"/>
</dbReference>
<dbReference type="PANTHER" id="PTHR23345:SF15">
    <property type="entry name" value="VITELLOGENIN 1-RELATED"/>
    <property type="match status" value="1"/>
</dbReference>
<dbReference type="SUPFAM" id="SSF48431">
    <property type="entry name" value="Lipovitellin-phosvitin complex, superhelical domain"/>
    <property type="match status" value="1"/>
</dbReference>
<comment type="caution">
    <text evidence="3">Lacks conserved residue(s) required for the propagation of feature annotation.</text>
</comment>
<dbReference type="SMART" id="SM00216">
    <property type="entry name" value="VWD"/>
    <property type="match status" value="1"/>
</dbReference>
<dbReference type="PROSITE" id="PS51233">
    <property type="entry name" value="VWFD"/>
    <property type="match status" value="1"/>
</dbReference>
<dbReference type="GO" id="GO:0045735">
    <property type="term" value="F:nutrient reservoir activity"/>
    <property type="evidence" value="ECO:0007669"/>
    <property type="project" value="UniProtKB-KW"/>
</dbReference>
<evidence type="ECO:0000256" key="2">
    <source>
        <dbReference type="ARBA" id="ARBA00023180"/>
    </source>
</evidence>
<evidence type="ECO:0000256" key="1">
    <source>
        <dbReference type="ARBA" id="ARBA00023157"/>
    </source>
</evidence>
<accession>A0A060KVN1</accession>
<dbReference type="SMART" id="SM01169">
    <property type="entry name" value="DUF1943"/>
    <property type="match status" value="1"/>
</dbReference>
<feature type="domain" description="Vitellogenin" evidence="4">
    <location>
        <begin position="1"/>
        <end position="262"/>
    </location>
</feature>
<organism evidence="6">
    <name type="scientific">Pyrrhocoris apterus</name>
    <name type="common">Sap sucking bug</name>
    <name type="synonym">Cimex apterus</name>
    <dbReference type="NCBI Taxonomy" id="37000"/>
    <lineage>
        <taxon>Eukaryota</taxon>
        <taxon>Metazoa</taxon>
        <taxon>Ecdysozoa</taxon>
        <taxon>Arthropoda</taxon>
        <taxon>Hexapoda</taxon>
        <taxon>Insecta</taxon>
        <taxon>Pterygota</taxon>
        <taxon>Neoptera</taxon>
        <taxon>Paraneoptera</taxon>
        <taxon>Hemiptera</taxon>
        <taxon>Heteroptera</taxon>
        <taxon>Panheteroptera</taxon>
        <taxon>Pentatomomorpha</taxon>
        <taxon>Pyrrhocoroidea</taxon>
        <taxon>Pyrrhocoridae</taxon>
        <taxon>Pyrrhocoris</taxon>
    </lineage>
</organism>
<dbReference type="SUPFAM" id="SSF56968">
    <property type="entry name" value="Lipovitellin-phosvitin complex, beta-sheet shell regions"/>
    <property type="match status" value="1"/>
</dbReference>
<feature type="domain" description="VWFD" evidence="5">
    <location>
        <begin position="941"/>
        <end position="1139"/>
    </location>
</feature>
<proteinExistence type="evidence at transcript level"/>
<dbReference type="GO" id="GO:0005319">
    <property type="term" value="F:lipid transporter activity"/>
    <property type="evidence" value="ECO:0007669"/>
    <property type="project" value="InterPro"/>
</dbReference>
<dbReference type="InterPro" id="IPR001846">
    <property type="entry name" value="VWF_type-D"/>
</dbReference>
<dbReference type="InterPro" id="IPR011030">
    <property type="entry name" value="Lipovitellin_superhlx_dom"/>
</dbReference>
<dbReference type="Pfam" id="PF01347">
    <property type="entry name" value="Vitellogenin_N"/>
    <property type="match status" value="1"/>
</dbReference>
<sequence>MNTLFELTKSRHVQKQKHLNTSSVIAFTELVSKSQVDKEGSRNRYPTNLFKNKEHGQVVGEKYMPWLQEQLRNAVSEGDSHKIQVYIRAIGNTGHPNILAAFEPYLEGKEQVSNFQRLSMVAALDKLAWLHPNIARRVLFRVYENLGESPEVRVAAVYLIMKANPSAQVLQRMAQSTHFEHSDQVCAAVKYSIEKAAQKETEARSPQLYNNARAAANMLTPKDYGMQYSKNFIQSYISRESAQFLLENAHIHGKDSIISQGFNFKLHSRVGGIDLRPEAMSYLSSSVEDLLRLLARQLADIPSRGMNAHQVMARRRLDYTYNNIVSWLKLETDQQEQVEGSAYISLLGANRFFTYDNHTIEQLPSLIEEWNRRLQKGENVQKTKLYNKNTLELGFPVAMGVPFYYSLQEPAMISVRGQFKGYTERQPQGSSLTLKAGINGDVELSYASQLRGRMGFLYPFNNNRYVAGLNKNLQVYVPLKGKVELNGQENNLQAILEPYSQSRQNIRLLQSSTNAYHSYLEASNIKPSVENKNTKAINAPAPHQYQNTVGRDETGYAFDVEIRTSQNWRNSFAKYFSQAVKEGPLSAIFYNRYPESIANDYMSVTYNPQKSSQKPAKFSLSLLADDGSEKPSEMLMKLREFKNGMDQSGGESDNLAQPSSYANRQQELYANVQKDIQDARVIVVDAAVTFQGDSSDAGYSMTVAHADSPVAEQSRALLYLHAKPYQSSQKNQPLESAMEFNIKSPQVPIFQYKEAINAKPDSEVNGKFNFRNGSSEARLTYQGSLRRSQGRKNFVQQHPTSELCENQMEQGNYIQSACRNATVSALFADRYDLSVKYENIPRRLRELAHDIYNLARYAGFENYRELADDRQRPEGEILIAVQFAHNLENVNIGWQSPTQTAGFMNLTVPDWAVPIVVHHPARNQLLSRDGLFTQEMTYMQPQVSAVIDGNRVTTFDNKSYPIDLGNCYHVFAMYAPHEYDNNDDDNDINDDDEQDFAVLVKENDSNNKEVQVVLGYDYVKLSGSGSSGFSVQANKQKLQLSEHQVSRWSNNRNKNHLLAYALPQNVAVLYLPRNQLQIIYDGNRMKLTIGNRYRNRVRGLAGTFNADDIDDFTLPNNRLFREPLEYAATYALTRDSACQGPARQRQKDAQTMLHYEKNIQFVDLISESDWNLKVKNNLTESKNKSKKEMGKQCMNLQVNILETNGKTCFSIKPQPECNSHCRPSNLTMRNVEFHCVQSSNAATHWVKMIKKGAQPNFAHKTVNHKQSISLPESCVSRQ</sequence>
<dbReference type="AlphaFoldDB" id="A0A060KVN1"/>
<dbReference type="InterPro" id="IPR015255">
    <property type="entry name" value="Vitellinogen_open_b-sht"/>
</dbReference>
<evidence type="ECO:0000256" key="3">
    <source>
        <dbReference type="PROSITE-ProRule" id="PRU00557"/>
    </source>
</evidence>
<evidence type="ECO:0000313" key="6">
    <source>
        <dbReference type="EMBL" id="AIC66435.1"/>
    </source>
</evidence>
<dbReference type="Pfam" id="PF09172">
    <property type="entry name" value="Vit_open_b-sht"/>
    <property type="match status" value="1"/>
</dbReference>
<dbReference type="Gene3D" id="1.25.10.20">
    <property type="entry name" value="Vitellinogen, superhelical"/>
    <property type="match status" value="1"/>
</dbReference>
<keyword evidence="1" id="KW-1015">Disulfide bond</keyword>
<evidence type="ECO:0000259" key="5">
    <source>
        <dbReference type="PROSITE" id="PS51233"/>
    </source>
</evidence>
<dbReference type="PANTHER" id="PTHR23345">
    <property type="entry name" value="VITELLOGENIN-RELATED"/>
    <property type="match status" value="1"/>
</dbReference>
<dbReference type="Gene3D" id="2.20.80.10">
    <property type="entry name" value="Lipovitellin-phosvitin complex, chain A, domain 4"/>
    <property type="match status" value="1"/>
</dbReference>
<dbReference type="EMBL" id="KF583752">
    <property type="protein sequence ID" value="AIC66435.1"/>
    <property type="molecule type" value="mRNA"/>
</dbReference>
<dbReference type="InterPro" id="IPR050733">
    <property type="entry name" value="Vitellogenin/Apolipophorin"/>
</dbReference>
<dbReference type="Pfam" id="PF00094">
    <property type="entry name" value="VWD"/>
    <property type="match status" value="1"/>
</dbReference>